<name>A0A6D2KHT6_9BRAS</name>
<proteinExistence type="predicted"/>
<comment type="caution">
    <text evidence="2">The sequence shown here is derived from an EMBL/GenBank/DDBJ whole genome shotgun (WGS) entry which is preliminary data.</text>
</comment>
<dbReference type="Proteomes" id="UP000467841">
    <property type="component" value="Unassembled WGS sequence"/>
</dbReference>
<gene>
    <name evidence="2" type="ORF">MERR_LOCUS35000</name>
</gene>
<evidence type="ECO:0000313" key="3">
    <source>
        <dbReference type="Proteomes" id="UP000467841"/>
    </source>
</evidence>
<keyword evidence="3" id="KW-1185">Reference proteome</keyword>
<evidence type="ECO:0000313" key="2">
    <source>
        <dbReference type="EMBL" id="CAA7047765.1"/>
    </source>
</evidence>
<evidence type="ECO:0000256" key="1">
    <source>
        <dbReference type="SAM" id="MobiDB-lite"/>
    </source>
</evidence>
<organism evidence="2 3">
    <name type="scientific">Microthlaspi erraticum</name>
    <dbReference type="NCBI Taxonomy" id="1685480"/>
    <lineage>
        <taxon>Eukaryota</taxon>
        <taxon>Viridiplantae</taxon>
        <taxon>Streptophyta</taxon>
        <taxon>Embryophyta</taxon>
        <taxon>Tracheophyta</taxon>
        <taxon>Spermatophyta</taxon>
        <taxon>Magnoliopsida</taxon>
        <taxon>eudicotyledons</taxon>
        <taxon>Gunneridae</taxon>
        <taxon>Pentapetalae</taxon>
        <taxon>rosids</taxon>
        <taxon>malvids</taxon>
        <taxon>Brassicales</taxon>
        <taxon>Brassicaceae</taxon>
        <taxon>Coluteocarpeae</taxon>
        <taxon>Microthlaspi</taxon>
    </lineage>
</organism>
<feature type="region of interest" description="Disordered" evidence="1">
    <location>
        <begin position="233"/>
        <end position="253"/>
    </location>
</feature>
<feature type="compositionally biased region" description="Polar residues" evidence="1">
    <location>
        <begin position="241"/>
        <end position="250"/>
    </location>
</feature>
<dbReference type="EMBL" id="CACVBM020001383">
    <property type="protein sequence ID" value="CAA7047765.1"/>
    <property type="molecule type" value="Genomic_DNA"/>
</dbReference>
<accession>A0A6D2KHT6</accession>
<dbReference type="AlphaFoldDB" id="A0A6D2KHT6"/>
<protein>
    <submittedName>
        <fullName evidence="2">Uncharacterized protein</fullName>
    </submittedName>
</protein>
<sequence>MKWYIQGLVFGYLSVPQRTGRLGRGLEMGDGHQEHSMQLGLPLVAHSIELAAPLPPLLHLKVCGFLGLGGALVARTVHRGSIYSGSPGKAGIVLKSRILELGLLQVNSTVSSIELSFLCLDSIESGGRAGASGLGTLPPSLRVVFSFPWLERRGSVRLLGREPPWVVRRDLLLGNVGALDFFFLLEEPETFFSKLLILLTILSMDFCIFSMAFPCHLLNFWRSPILLWQPQQRGSSLEPHTPQSNSTQAHPNPHSPGLIFSSILSSIELRLLFSHHPHAQLMCTQGV</sequence>
<reference evidence="2" key="1">
    <citation type="submission" date="2020-01" db="EMBL/GenBank/DDBJ databases">
        <authorList>
            <person name="Mishra B."/>
        </authorList>
    </citation>
    <scope>NUCLEOTIDE SEQUENCE [LARGE SCALE GENOMIC DNA]</scope>
</reference>